<feature type="domain" description="Topors PWI-like" evidence="1">
    <location>
        <begin position="28"/>
        <end position="116"/>
    </location>
</feature>
<name>A0A183D1S3_9BILA</name>
<sequence length="161" mass="19119">LIYDRQLHRFPLVAGSSTLRRGRISPQYFRDNEITERPRIEQFVRRDLTALIPNLSNLETIARRVYDLAMYYQIMSPQFTALLAKEFPVLLGDEHSVVVPEFLDHFAELLFAFTISGESLDVFDQNSEYLRFFCRLRFFFNIYFLNGNFYGFDAEIALFFR</sequence>
<proteinExistence type="predicted"/>
<reference evidence="2" key="1">
    <citation type="submission" date="2016-06" db="UniProtKB">
        <authorList>
            <consortium name="WormBaseParasite"/>
        </authorList>
    </citation>
    <scope>IDENTIFICATION</scope>
</reference>
<accession>A0A183D1S3</accession>
<protein>
    <recommendedName>
        <fullName evidence="1">Topors PWI-like domain-containing protein</fullName>
    </recommendedName>
</protein>
<dbReference type="AlphaFoldDB" id="A0A183D1S3"/>
<organism evidence="2">
    <name type="scientific">Gongylonema pulchrum</name>
    <dbReference type="NCBI Taxonomy" id="637853"/>
    <lineage>
        <taxon>Eukaryota</taxon>
        <taxon>Metazoa</taxon>
        <taxon>Ecdysozoa</taxon>
        <taxon>Nematoda</taxon>
        <taxon>Chromadorea</taxon>
        <taxon>Rhabditida</taxon>
        <taxon>Spirurina</taxon>
        <taxon>Spiruromorpha</taxon>
        <taxon>Spiruroidea</taxon>
        <taxon>Gongylonematidae</taxon>
        <taxon>Gongylonema</taxon>
    </lineage>
</organism>
<dbReference type="WBParaSite" id="GPUH_0000266901-mRNA-1">
    <property type="protein sequence ID" value="GPUH_0000266901-mRNA-1"/>
    <property type="gene ID" value="GPUH_0000266901"/>
</dbReference>
<dbReference type="Pfam" id="PF26084">
    <property type="entry name" value="PWI_Topors"/>
    <property type="match status" value="1"/>
</dbReference>
<evidence type="ECO:0000259" key="1">
    <source>
        <dbReference type="Pfam" id="PF26084"/>
    </source>
</evidence>
<evidence type="ECO:0000313" key="2">
    <source>
        <dbReference type="WBParaSite" id="GPUH_0000266901-mRNA-1"/>
    </source>
</evidence>
<dbReference type="InterPro" id="IPR058745">
    <property type="entry name" value="PWI_Topors"/>
</dbReference>